<dbReference type="NCBIfam" id="NF008738">
    <property type="entry name" value="PRK11768.1"/>
    <property type="match status" value="1"/>
</dbReference>
<dbReference type="EMBL" id="METP01000060">
    <property type="protein sequence ID" value="OGC03135.1"/>
    <property type="molecule type" value="Genomic_DNA"/>
</dbReference>
<keyword evidence="1" id="KW-0963">Cytoplasm</keyword>
<keyword evidence="7" id="KW-0418">Kinase</keyword>
<dbReference type="Proteomes" id="UP000176938">
    <property type="component" value="Unassembled WGS sequence"/>
</dbReference>
<keyword evidence="3" id="KW-0597">Phosphoprotein</keyword>
<gene>
    <name evidence="12" type="ORF">A3H38_03675</name>
</gene>
<name>A0A1F4R4D1_UNCSA</name>
<keyword evidence="4" id="KW-0808">Transferase</keyword>
<evidence type="ECO:0000256" key="4">
    <source>
        <dbReference type="ARBA" id="ARBA00022679"/>
    </source>
</evidence>
<dbReference type="InterPro" id="IPR002575">
    <property type="entry name" value="Aminoglycoside_PTrfase"/>
</dbReference>
<comment type="caution">
    <text evidence="12">The sequence shown here is derived from an EMBL/GenBank/DDBJ whole genome shotgun (WGS) entry which is preliminary data.</text>
</comment>
<dbReference type="Gene3D" id="3.30.200.70">
    <property type="match status" value="1"/>
</dbReference>
<keyword evidence="8" id="KW-0067">ATP-binding</keyword>
<organism evidence="12 13">
    <name type="scientific">candidate division WOR-1 bacterium RIFCSPLOWO2_02_FULL_46_20</name>
    <dbReference type="NCBI Taxonomy" id="1802567"/>
    <lineage>
        <taxon>Bacteria</taxon>
        <taxon>Bacillati</taxon>
        <taxon>Saganbacteria</taxon>
    </lineage>
</organism>
<evidence type="ECO:0000256" key="7">
    <source>
        <dbReference type="ARBA" id="ARBA00022777"/>
    </source>
</evidence>
<evidence type="ECO:0000256" key="5">
    <source>
        <dbReference type="ARBA" id="ARBA00022723"/>
    </source>
</evidence>
<accession>A0A1F4R4D1</accession>
<dbReference type="PANTHER" id="PTHR39573">
    <property type="entry name" value="STRESS RESPONSE KINASE A"/>
    <property type="match status" value="1"/>
</dbReference>
<feature type="domain" description="Aminoglycoside phosphotransferase" evidence="11">
    <location>
        <begin position="7"/>
        <end position="209"/>
    </location>
</feature>
<protein>
    <recommendedName>
        <fullName evidence="11">Aminoglycoside phosphotransferase domain-containing protein</fullName>
    </recommendedName>
</protein>
<dbReference type="Gene3D" id="1.10.510.10">
    <property type="entry name" value="Transferase(Phosphotransferase) domain 1"/>
    <property type="match status" value="1"/>
</dbReference>
<keyword evidence="6" id="KW-0547">Nucleotide-binding</keyword>
<dbReference type="InterPro" id="IPR032882">
    <property type="entry name" value="SrkA/RdoA"/>
</dbReference>
<evidence type="ECO:0000256" key="3">
    <source>
        <dbReference type="ARBA" id="ARBA00022553"/>
    </source>
</evidence>
<dbReference type="InterPro" id="IPR011009">
    <property type="entry name" value="Kinase-like_dom_sf"/>
</dbReference>
<keyword evidence="5" id="KW-0479">Metal-binding</keyword>
<dbReference type="PANTHER" id="PTHR39573:SF1">
    <property type="entry name" value="STRESS RESPONSE KINASE A"/>
    <property type="match status" value="1"/>
</dbReference>
<sequence length="290" mass="34118">MLLARNSYINRVYELEEHGSRERFIVKFYRPGRWTEKMILEEHAFLQELAEKEVSVIPPLKIKDKTLFSVGKIIFSLFPKKGGRALDEFDKNSWEEIGRLLARIHTIGGLHKKSRRITWQPSVATKHHLEVLLKTDYLLPDFKKSFKQTVDLFVKKAEPKFEAQEFILLHGDCHKGNLIHRPNEGIFIVDFDDLCFGPPVQDLWMLLPDAPENCENELSWFFKGYEVFCSFDLKTLELIPFLRGMRIIHFASWLAVQSKESDFQTHFSEAGTPRYWNELIKELQEITFQI</sequence>
<evidence type="ECO:0000256" key="1">
    <source>
        <dbReference type="ARBA" id="ARBA00022490"/>
    </source>
</evidence>
<dbReference type="GO" id="GO:0046872">
    <property type="term" value="F:metal ion binding"/>
    <property type="evidence" value="ECO:0007669"/>
    <property type="project" value="UniProtKB-KW"/>
</dbReference>
<evidence type="ECO:0000256" key="8">
    <source>
        <dbReference type="ARBA" id="ARBA00022840"/>
    </source>
</evidence>
<dbReference type="AlphaFoldDB" id="A0A1F4R4D1"/>
<evidence type="ECO:0000259" key="11">
    <source>
        <dbReference type="Pfam" id="PF01636"/>
    </source>
</evidence>
<evidence type="ECO:0000256" key="2">
    <source>
        <dbReference type="ARBA" id="ARBA00022527"/>
    </source>
</evidence>
<evidence type="ECO:0000256" key="10">
    <source>
        <dbReference type="ARBA" id="ARBA00023016"/>
    </source>
</evidence>
<evidence type="ECO:0000313" key="13">
    <source>
        <dbReference type="Proteomes" id="UP000176938"/>
    </source>
</evidence>
<proteinExistence type="predicted"/>
<dbReference type="GO" id="GO:0004674">
    <property type="term" value="F:protein serine/threonine kinase activity"/>
    <property type="evidence" value="ECO:0007669"/>
    <property type="project" value="UniProtKB-KW"/>
</dbReference>
<dbReference type="GO" id="GO:0005737">
    <property type="term" value="C:cytoplasm"/>
    <property type="evidence" value="ECO:0007669"/>
    <property type="project" value="TreeGrafter"/>
</dbReference>
<evidence type="ECO:0000256" key="9">
    <source>
        <dbReference type="ARBA" id="ARBA00022842"/>
    </source>
</evidence>
<dbReference type="Gene3D" id="1.20.1270.170">
    <property type="match status" value="1"/>
</dbReference>
<dbReference type="GO" id="GO:0005524">
    <property type="term" value="F:ATP binding"/>
    <property type="evidence" value="ECO:0007669"/>
    <property type="project" value="UniProtKB-KW"/>
</dbReference>
<keyword evidence="10" id="KW-0346">Stress response</keyword>
<dbReference type="SUPFAM" id="SSF56112">
    <property type="entry name" value="Protein kinase-like (PK-like)"/>
    <property type="match status" value="1"/>
</dbReference>
<keyword evidence="9" id="KW-0460">Magnesium</keyword>
<evidence type="ECO:0000313" key="12">
    <source>
        <dbReference type="EMBL" id="OGC03135.1"/>
    </source>
</evidence>
<dbReference type="Pfam" id="PF01636">
    <property type="entry name" value="APH"/>
    <property type="match status" value="1"/>
</dbReference>
<evidence type="ECO:0000256" key="6">
    <source>
        <dbReference type="ARBA" id="ARBA00022741"/>
    </source>
</evidence>
<reference evidence="12 13" key="1">
    <citation type="journal article" date="2016" name="Nat. Commun.">
        <title>Thousands of microbial genomes shed light on interconnected biogeochemical processes in an aquifer system.</title>
        <authorList>
            <person name="Anantharaman K."/>
            <person name="Brown C.T."/>
            <person name="Hug L.A."/>
            <person name="Sharon I."/>
            <person name="Castelle C.J."/>
            <person name="Probst A.J."/>
            <person name="Thomas B.C."/>
            <person name="Singh A."/>
            <person name="Wilkins M.J."/>
            <person name="Karaoz U."/>
            <person name="Brodie E.L."/>
            <person name="Williams K.H."/>
            <person name="Hubbard S.S."/>
            <person name="Banfield J.F."/>
        </authorList>
    </citation>
    <scope>NUCLEOTIDE SEQUENCE [LARGE SCALE GENOMIC DNA]</scope>
</reference>
<keyword evidence="2" id="KW-0723">Serine/threonine-protein kinase</keyword>